<organism evidence="1 2">
    <name type="scientific">Alistipes inops</name>
    <dbReference type="NCBI Taxonomy" id="1501391"/>
    <lineage>
        <taxon>Bacteria</taxon>
        <taxon>Pseudomonadati</taxon>
        <taxon>Bacteroidota</taxon>
        <taxon>Bacteroidia</taxon>
        <taxon>Bacteroidales</taxon>
        <taxon>Rikenellaceae</taxon>
        <taxon>Alistipes</taxon>
    </lineage>
</organism>
<evidence type="ECO:0000313" key="2">
    <source>
        <dbReference type="Proteomes" id="UP000030889"/>
    </source>
</evidence>
<dbReference type="EMBL" id="JRGF01000002">
    <property type="protein sequence ID" value="KHE42718.1"/>
    <property type="molecule type" value="Genomic_DNA"/>
</dbReference>
<proteinExistence type="predicted"/>
<reference evidence="1 2" key="1">
    <citation type="submission" date="2014-09" db="EMBL/GenBank/DDBJ databases">
        <title>Alistipes sp. 627, sp. nov., a novel member of the family Rikenellaceae isolated from human faeces.</title>
        <authorList>
            <person name="Shkoporov A.N."/>
            <person name="Chaplin A.V."/>
            <person name="Motuzova O.V."/>
            <person name="Kafarskaia L.I."/>
            <person name="Khokhlova E.V."/>
            <person name="Efimov B.A."/>
        </authorList>
    </citation>
    <scope>NUCLEOTIDE SEQUENCE [LARGE SCALE GENOMIC DNA]</scope>
    <source>
        <strain evidence="1 2">627</strain>
    </source>
</reference>
<accession>A0ABR4YLJ8</accession>
<dbReference type="Proteomes" id="UP000030889">
    <property type="component" value="Unassembled WGS sequence"/>
</dbReference>
<comment type="caution">
    <text evidence="1">The sequence shown here is derived from an EMBL/GenBank/DDBJ whole genome shotgun (WGS) entry which is preliminary data.</text>
</comment>
<evidence type="ECO:0008006" key="3">
    <source>
        <dbReference type="Google" id="ProtNLM"/>
    </source>
</evidence>
<protein>
    <recommendedName>
        <fullName evidence="3">Cell division protein FtsQ</fullName>
    </recommendedName>
</protein>
<gene>
    <name evidence="1" type="ORF">LG35_01475</name>
</gene>
<sequence length="76" mass="8923">MVQINVLPPPNARTQPEIELIPRVGDHVVLLGWLDGYERKLDKLLAFYRKAMPKEGWNKWNYINLKYDGQVVCSKR</sequence>
<name>A0ABR4YLJ8_9BACT</name>
<keyword evidence="2" id="KW-1185">Reference proteome</keyword>
<evidence type="ECO:0000313" key="1">
    <source>
        <dbReference type="EMBL" id="KHE42718.1"/>
    </source>
</evidence>